<evidence type="ECO:0000313" key="1">
    <source>
        <dbReference type="EMBL" id="KAK7300471.1"/>
    </source>
</evidence>
<comment type="caution">
    <text evidence="1">The sequence shown here is derived from an EMBL/GenBank/DDBJ whole genome shotgun (WGS) entry which is preliminary data.</text>
</comment>
<dbReference type="PANTHER" id="PTHR33790">
    <property type="entry name" value="OS05G0344200 PROTEIN"/>
    <property type="match status" value="1"/>
</dbReference>
<dbReference type="EMBL" id="JAYKXN010000003">
    <property type="protein sequence ID" value="KAK7300471.1"/>
    <property type="molecule type" value="Genomic_DNA"/>
</dbReference>
<accession>A0AAN9PJF3</accession>
<sequence>MELISITSSTLNPHAPMFVPLAYRMVEDFSDQWWALVHSSPWFRDYWLRECFQDPQFQNDTSDFQFDDVDSLFHFHQPHSDGEHEDEEGRERKELVTLGSLKWRTCVGGWAEAPRYLEKAPKIVKPKVSPRAIHQPR</sequence>
<dbReference type="InterPro" id="IPR040414">
    <property type="entry name" value="CID1/CID2"/>
</dbReference>
<dbReference type="PANTHER" id="PTHR33790:SF1">
    <property type="entry name" value="PROTEIN EARLY RESPONSIVE TO DEHYDRATION 15"/>
    <property type="match status" value="1"/>
</dbReference>
<name>A0AAN9PJF3_CLITE</name>
<evidence type="ECO:0000313" key="2">
    <source>
        <dbReference type="Proteomes" id="UP001359559"/>
    </source>
</evidence>
<dbReference type="Proteomes" id="UP001359559">
    <property type="component" value="Unassembled WGS sequence"/>
</dbReference>
<gene>
    <name evidence="1" type="ORF">RJT34_11315</name>
</gene>
<dbReference type="AlphaFoldDB" id="A0AAN9PJF3"/>
<organism evidence="1 2">
    <name type="scientific">Clitoria ternatea</name>
    <name type="common">Butterfly pea</name>
    <dbReference type="NCBI Taxonomy" id="43366"/>
    <lineage>
        <taxon>Eukaryota</taxon>
        <taxon>Viridiplantae</taxon>
        <taxon>Streptophyta</taxon>
        <taxon>Embryophyta</taxon>
        <taxon>Tracheophyta</taxon>
        <taxon>Spermatophyta</taxon>
        <taxon>Magnoliopsida</taxon>
        <taxon>eudicotyledons</taxon>
        <taxon>Gunneridae</taxon>
        <taxon>Pentapetalae</taxon>
        <taxon>rosids</taxon>
        <taxon>fabids</taxon>
        <taxon>Fabales</taxon>
        <taxon>Fabaceae</taxon>
        <taxon>Papilionoideae</taxon>
        <taxon>50 kb inversion clade</taxon>
        <taxon>NPAAA clade</taxon>
        <taxon>indigoferoid/millettioid clade</taxon>
        <taxon>Phaseoleae</taxon>
        <taxon>Clitoria</taxon>
    </lineage>
</organism>
<proteinExistence type="predicted"/>
<reference evidence="1 2" key="1">
    <citation type="submission" date="2024-01" db="EMBL/GenBank/DDBJ databases">
        <title>The genomes of 5 underutilized Papilionoideae crops provide insights into root nodulation and disease resistance.</title>
        <authorList>
            <person name="Yuan L."/>
        </authorList>
    </citation>
    <scope>NUCLEOTIDE SEQUENCE [LARGE SCALE GENOMIC DNA]</scope>
    <source>
        <strain evidence="1">LY-2023</strain>
        <tissue evidence="1">Leaf</tissue>
    </source>
</reference>
<protein>
    <submittedName>
        <fullName evidence="1">Uncharacterized protein</fullName>
    </submittedName>
</protein>
<keyword evidence="2" id="KW-1185">Reference proteome</keyword>